<dbReference type="Proteomes" id="UP000265520">
    <property type="component" value="Unassembled WGS sequence"/>
</dbReference>
<protein>
    <submittedName>
        <fullName evidence="2">Uncharacterized protein</fullName>
    </submittedName>
</protein>
<evidence type="ECO:0000313" key="2">
    <source>
        <dbReference type="EMBL" id="MCI52591.1"/>
    </source>
</evidence>
<organism evidence="2 3">
    <name type="scientific">Trifolium medium</name>
    <dbReference type="NCBI Taxonomy" id="97028"/>
    <lineage>
        <taxon>Eukaryota</taxon>
        <taxon>Viridiplantae</taxon>
        <taxon>Streptophyta</taxon>
        <taxon>Embryophyta</taxon>
        <taxon>Tracheophyta</taxon>
        <taxon>Spermatophyta</taxon>
        <taxon>Magnoliopsida</taxon>
        <taxon>eudicotyledons</taxon>
        <taxon>Gunneridae</taxon>
        <taxon>Pentapetalae</taxon>
        <taxon>rosids</taxon>
        <taxon>fabids</taxon>
        <taxon>Fabales</taxon>
        <taxon>Fabaceae</taxon>
        <taxon>Papilionoideae</taxon>
        <taxon>50 kb inversion clade</taxon>
        <taxon>NPAAA clade</taxon>
        <taxon>Hologalegina</taxon>
        <taxon>IRL clade</taxon>
        <taxon>Trifolieae</taxon>
        <taxon>Trifolium</taxon>
    </lineage>
</organism>
<feature type="region of interest" description="Disordered" evidence="1">
    <location>
        <begin position="25"/>
        <end position="69"/>
    </location>
</feature>
<feature type="compositionally biased region" description="Low complexity" evidence="1">
    <location>
        <begin position="53"/>
        <end position="62"/>
    </location>
</feature>
<keyword evidence="3" id="KW-1185">Reference proteome</keyword>
<sequence>GGVFRHTLSSLKKVARLPSKDQTEVLKVLKKNERRDRAGTGAHRSRRGSQHGTATASSSSTSVNNDWKH</sequence>
<name>A0A392SUS3_9FABA</name>
<proteinExistence type="predicted"/>
<evidence type="ECO:0000256" key="1">
    <source>
        <dbReference type="SAM" id="MobiDB-lite"/>
    </source>
</evidence>
<accession>A0A392SUS3</accession>
<dbReference type="AlphaFoldDB" id="A0A392SUS3"/>
<comment type="caution">
    <text evidence="2">The sequence shown here is derived from an EMBL/GenBank/DDBJ whole genome shotgun (WGS) entry which is preliminary data.</text>
</comment>
<evidence type="ECO:0000313" key="3">
    <source>
        <dbReference type="Proteomes" id="UP000265520"/>
    </source>
</evidence>
<reference evidence="2 3" key="1">
    <citation type="journal article" date="2018" name="Front. Plant Sci.">
        <title>Red Clover (Trifolium pratense) and Zigzag Clover (T. medium) - A Picture of Genomic Similarities and Differences.</title>
        <authorList>
            <person name="Dluhosova J."/>
            <person name="Istvanek J."/>
            <person name="Nedelnik J."/>
            <person name="Repkova J."/>
        </authorList>
    </citation>
    <scope>NUCLEOTIDE SEQUENCE [LARGE SCALE GENOMIC DNA]</scope>
    <source>
        <strain evidence="3">cv. 10/8</strain>
        <tissue evidence="2">Leaf</tissue>
    </source>
</reference>
<feature type="non-terminal residue" evidence="2">
    <location>
        <position position="1"/>
    </location>
</feature>
<dbReference type="EMBL" id="LXQA010449553">
    <property type="protein sequence ID" value="MCI52591.1"/>
    <property type="molecule type" value="Genomic_DNA"/>
</dbReference>